<dbReference type="SUPFAM" id="SSF53649">
    <property type="entry name" value="Alkaline phosphatase-like"/>
    <property type="match status" value="1"/>
</dbReference>
<dbReference type="PROSITE" id="PS00523">
    <property type="entry name" value="SULFATASE_1"/>
    <property type="match status" value="1"/>
</dbReference>
<evidence type="ECO:0000259" key="4">
    <source>
        <dbReference type="Pfam" id="PF00884"/>
    </source>
</evidence>
<comment type="similarity">
    <text evidence="1">Belongs to the sulfatase family.</text>
</comment>
<dbReference type="InterPro" id="IPR017850">
    <property type="entry name" value="Alkaline_phosphatase_core_sf"/>
</dbReference>
<dbReference type="Pfam" id="PF00884">
    <property type="entry name" value="Sulfatase"/>
    <property type="match status" value="1"/>
</dbReference>
<evidence type="ECO:0000256" key="2">
    <source>
        <dbReference type="ARBA" id="ARBA00022801"/>
    </source>
</evidence>
<dbReference type="InterPro" id="IPR000917">
    <property type="entry name" value="Sulfatase_N"/>
</dbReference>
<dbReference type="AlphaFoldDB" id="A0AA49GN41"/>
<feature type="signal peptide" evidence="3">
    <location>
        <begin position="1"/>
        <end position="20"/>
    </location>
</feature>
<sequence length="517" mass="58366">MKFYFLLLLIPCLASCSAQTQEVSSDDSRKPNIIYILADDLGYGDVGAYGQEKIETPNIDALAASGMRFTQHYAGAPVCAPSRCVLLTGKHLGHAQIRGNDEWGDRGDVWDYMAMFQDSTLEGQRPLRAETQTIPKLLKSAGYANGMTGKWGLGAPNTESIPTTMGFDYFYGYNCQRQAHTYYPLHLYENEHRVYLENDTVPPRTKLPEGADPYDMASYADFTLTDYSPELMFDKMTQFIAEHQDEPFFFYWATPIPHVPLQAPQRWVDYYVEKFGEEEPYLTDRGYFPHRYPHAAYAAMVSYLDEQVGKLVAQLKETGQYENTLIIFTSDNGPSFNGGTDSPWFESGGPFASERGRGKGFVYEGGIRVPMIASWPGHIKPGSTTDHISAFYDVMPTLCDIARVDAPKDTDGISFLPTLLGEGEQKKHEFMYWEFPENNGQLAIRMGDWKFIQRELKGEKPTLELYNLADDPQEARNVAADHPEVIQQATEIFKREHTEPAIDRFKIPALEAGLVGQ</sequence>
<dbReference type="InterPro" id="IPR024607">
    <property type="entry name" value="Sulfatase_CS"/>
</dbReference>
<evidence type="ECO:0000256" key="1">
    <source>
        <dbReference type="ARBA" id="ARBA00008779"/>
    </source>
</evidence>
<dbReference type="PANTHER" id="PTHR43751:SF3">
    <property type="entry name" value="SULFATASE N-TERMINAL DOMAIN-CONTAINING PROTEIN"/>
    <property type="match status" value="1"/>
</dbReference>
<organism evidence="5">
    <name type="scientific">Roseihalotalea indica</name>
    <dbReference type="NCBI Taxonomy" id="2867963"/>
    <lineage>
        <taxon>Bacteria</taxon>
        <taxon>Pseudomonadati</taxon>
        <taxon>Bacteroidota</taxon>
        <taxon>Cytophagia</taxon>
        <taxon>Cytophagales</taxon>
        <taxon>Catalimonadaceae</taxon>
        <taxon>Roseihalotalea</taxon>
    </lineage>
</organism>
<reference evidence="5" key="2">
    <citation type="journal article" date="2024" name="Antonie Van Leeuwenhoek">
        <title>Roseihalotalea indica gen. nov., sp. nov., a halophilic Bacteroidetes from mesopelagic Southwest Indian Ocean with higher carbohydrate metabolic potential.</title>
        <authorList>
            <person name="Chen B."/>
            <person name="Zhang M."/>
            <person name="Lin D."/>
            <person name="Ye J."/>
            <person name="Tang K."/>
        </authorList>
    </citation>
    <scope>NUCLEOTIDE SEQUENCE</scope>
    <source>
        <strain evidence="5">TK19036</strain>
    </source>
</reference>
<dbReference type="Gene3D" id="3.30.1120.10">
    <property type="match status" value="1"/>
</dbReference>
<name>A0AA49GN41_9BACT</name>
<dbReference type="PANTHER" id="PTHR43751">
    <property type="entry name" value="SULFATASE"/>
    <property type="match status" value="1"/>
</dbReference>
<keyword evidence="3" id="KW-0732">Signal</keyword>
<dbReference type="GO" id="GO:0016787">
    <property type="term" value="F:hydrolase activity"/>
    <property type="evidence" value="ECO:0007669"/>
    <property type="project" value="UniProtKB-KW"/>
</dbReference>
<keyword evidence="2" id="KW-0378">Hydrolase</keyword>
<feature type="chain" id="PRO_5041304880" evidence="3">
    <location>
        <begin position="21"/>
        <end position="517"/>
    </location>
</feature>
<protein>
    <submittedName>
        <fullName evidence="5">Arylsulfatase</fullName>
    </submittedName>
</protein>
<accession>A0AA49GN41</accession>
<gene>
    <name evidence="5" type="ORF">K4G66_00710</name>
</gene>
<dbReference type="InterPro" id="IPR052701">
    <property type="entry name" value="GAG_Ulvan_Degrading_Sulfatases"/>
</dbReference>
<proteinExistence type="inferred from homology"/>
<feature type="domain" description="Sulfatase N-terminal" evidence="4">
    <location>
        <begin position="31"/>
        <end position="402"/>
    </location>
</feature>
<evidence type="ECO:0000313" key="5">
    <source>
        <dbReference type="EMBL" id="WKN37228.1"/>
    </source>
</evidence>
<evidence type="ECO:0000256" key="3">
    <source>
        <dbReference type="SAM" id="SignalP"/>
    </source>
</evidence>
<dbReference type="CDD" id="cd16145">
    <property type="entry name" value="ARS_like"/>
    <property type="match status" value="1"/>
</dbReference>
<dbReference type="EMBL" id="CP120682">
    <property type="protein sequence ID" value="WKN37228.1"/>
    <property type="molecule type" value="Genomic_DNA"/>
</dbReference>
<reference evidence="5" key="1">
    <citation type="journal article" date="2023" name="Comput. Struct. Biotechnol. J.">
        <title>Discovery of a novel marine Bacteroidetes with a rich repertoire of carbohydrate-active enzymes.</title>
        <authorList>
            <person name="Chen B."/>
            <person name="Liu G."/>
            <person name="Chen Q."/>
            <person name="Wang H."/>
            <person name="Liu L."/>
            <person name="Tang K."/>
        </authorList>
    </citation>
    <scope>NUCLEOTIDE SEQUENCE</scope>
    <source>
        <strain evidence="5">TK19036</strain>
    </source>
</reference>
<dbReference type="Gene3D" id="3.40.720.10">
    <property type="entry name" value="Alkaline Phosphatase, subunit A"/>
    <property type="match status" value="1"/>
</dbReference>